<dbReference type="OrthoDB" id="9791628at2"/>
<evidence type="ECO:0000313" key="6">
    <source>
        <dbReference type="Proteomes" id="UP000008461"/>
    </source>
</evidence>
<dbReference type="HOGENOM" id="CLU_050164_3_2_10"/>
<dbReference type="STRING" id="760192.Halhy_6370"/>
<reference key="2">
    <citation type="submission" date="2011-04" db="EMBL/GenBank/DDBJ databases">
        <title>Complete sequence of chromosome of Haliscomenobacter hydrossis DSM 1100.</title>
        <authorList>
            <consortium name="US DOE Joint Genome Institute (JGI-PGF)"/>
            <person name="Lucas S."/>
            <person name="Han J."/>
            <person name="Lapidus A."/>
            <person name="Bruce D."/>
            <person name="Goodwin L."/>
            <person name="Pitluck S."/>
            <person name="Peters L."/>
            <person name="Kyrpides N."/>
            <person name="Mavromatis K."/>
            <person name="Ivanova N."/>
            <person name="Ovchinnikova G."/>
            <person name="Pagani I."/>
            <person name="Daligault H."/>
            <person name="Detter J.C."/>
            <person name="Han C."/>
            <person name="Land M."/>
            <person name="Hauser L."/>
            <person name="Markowitz V."/>
            <person name="Cheng J.-F."/>
            <person name="Hugenholtz P."/>
            <person name="Woyke T."/>
            <person name="Wu D."/>
            <person name="Verbarg S."/>
            <person name="Frueling A."/>
            <person name="Brambilla E."/>
            <person name="Klenk H.-P."/>
            <person name="Eisen J.A."/>
        </authorList>
    </citation>
    <scope>NUCLEOTIDE SEQUENCE</scope>
    <source>
        <strain>DSM 1100</strain>
    </source>
</reference>
<keyword evidence="2 3" id="KW-0378">Hydrolase</keyword>
<accession>F4KQ28</accession>
<name>F4KQ28_HALH1</name>
<evidence type="ECO:0000256" key="1">
    <source>
        <dbReference type="ARBA" id="ARBA00010458"/>
    </source>
</evidence>
<sequence length="178" mass="19973">MQTLEPKRVTESRSVMTEMVMPNDANPMGNLMGGNLLRWMDIASAICAGKHCERHVVTASVDHVSFQRPIKVGDVVTLEATVTRAFNSSLEVYVEVFAADIKGQNARRCNHAYYSFVALDDANGSPISIPPVIPLTEIEQNRYDSAPRRREIRLILSGRMKPEDATDLKDFFKQFSNK</sequence>
<evidence type="ECO:0000259" key="4">
    <source>
        <dbReference type="PROSITE" id="PS51770"/>
    </source>
</evidence>
<dbReference type="GO" id="GO:0006637">
    <property type="term" value="P:acyl-CoA metabolic process"/>
    <property type="evidence" value="ECO:0007669"/>
    <property type="project" value="TreeGrafter"/>
</dbReference>
<proteinExistence type="inferred from homology"/>
<dbReference type="SUPFAM" id="SSF54637">
    <property type="entry name" value="Thioesterase/thiol ester dehydrase-isomerase"/>
    <property type="match status" value="1"/>
</dbReference>
<dbReference type="GO" id="GO:0005737">
    <property type="term" value="C:cytoplasm"/>
    <property type="evidence" value="ECO:0007669"/>
    <property type="project" value="TreeGrafter"/>
</dbReference>
<evidence type="ECO:0000256" key="2">
    <source>
        <dbReference type="ARBA" id="ARBA00022801"/>
    </source>
</evidence>
<dbReference type="Pfam" id="PF03061">
    <property type="entry name" value="4HBT"/>
    <property type="match status" value="1"/>
</dbReference>
<reference evidence="5 6" key="1">
    <citation type="journal article" date="2011" name="Stand. Genomic Sci.">
        <title>Complete genome sequence of Haliscomenobacter hydrossis type strain (O).</title>
        <authorList>
            <consortium name="US DOE Joint Genome Institute (JGI-PGF)"/>
            <person name="Daligault H."/>
            <person name="Lapidus A."/>
            <person name="Zeytun A."/>
            <person name="Nolan M."/>
            <person name="Lucas S."/>
            <person name="Del Rio T.G."/>
            <person name="Tice H."/>
            <person name="Cheng J.F."/>
            <person name="Tapia R."/>
            <person name="Han C."/>
            <person name="Goodwin L."/>
            <person name="Pitluck S."/>
            <person name="Liolios K."/>
            <person name="Pagani I."/>
            <person name="Ivanova N."/>
            <person name="Huntemann M."/>
            <person name="Mavromatis K."/>
            <person name="Mikhailova N."/>
            <person name="Pati A."/>
            <person name="Chen A."/>
            <person name="Palaniappan K."/>
            <person name="Land M."/>
            <person name="Hauser L."/>
            <person name="Brambilla E.M."/>
            <person name="Rohde M."/>
            <person name="Verbarg S."/>
            <person name="Goker M."/>
            <person name="Bristow J."/>
            <person name="Eisen J.A."/>
            <person name="Markowitz V."/>
            <person name="Hugenholtz P."/>
            <person name="Kyrpides N.C."/>
            <person name="Klenk H.P."/>
            <person name="Woyke T."/>
        </authorList>
    </citation>
    <scope>NUCLEOTIDE SEQUENCE [LARGE SCALE GENOMIC DNA]</scope>
    <source>
        <strain evidence="6">ATCC 27775 / DSM 1100 / LMG 10767 / O</strain>
    </source>
</reference>
<dbReference type="PANTHER" id="PTHR11049">
    <property type="entry name" value="ACYL COENZYME A THIOESTER HYDROLASE"/>
    <property type="match status" value="1"/>
</dbReference>
<dbReference type="InterPro" id="IPR033120">
    <property type="entry name" value="HOTDOG_ACOT"/>
</dbReference>
<feature type="domain" description="HotDog ACOT-type" evidence="4">
    <location>
        <begin position="10"/>
        <end position="122"/>
    </location>
</feature>
<dbReference type="Proteomes" id="UP000008461">
    <property type="component" value="Chromosome"/>
</dbReference>
<dbReference type="Gene3D" id="3.10.129.10">
    <property type="entry name" value="Hotdog Thioesterase"/>
    <property type="match status" value="1"/>
</dbReference>
<dbReference type="InterPro" id="IPR040170">
    <property type="entry name" value="Cytosol_ACT"/>
</dbReference>
<dbReference type="InterPro" id="IPR006683">
    <property type="entry name" value="Thioestr_dom"/>
</dbReference>
<dbReference type="GO" id="GO:0052816">
    <property type="term" value="F:long-chain fatty acyl-CoA hydrolase activity"/>
    <property type="evidence" value="ECO:0007669"/>
    <property type="project" value="TreeGrafter"/>
</dbReference>
<evidence type="ECO:0000256" key="3">
    <source>
        <dbReference type="PROSITE-ProRule" id="PRU01106"/>
    </source>
</evidence>
<dbReference type="CDD" id="cd03442">
    <property type="entry name" value="BFIT_BACH"/>
    <property type="match status" value="1"/>
</dbReference>
<organism evidence="5 6">
    <name type="scientific">Haliscomenobacter hydrossis (strain ATCC 27775 / DSM 1100 / LMG 10767 / O)</name>
    <dbReference type="NCBI Taxonomy" id="760192"/>
    <lineage>
        <taxon>Bacteria</taxon>
        <taxon>Pseudomonadati</taxon>
        <taxon>Bacteroidota</taxon>
        <taxon>Saprospiria</taxon>
        <taxon>Saprospirales</taxon>
        <taxon>Haliscomenobacteraceae</taxon>
        <taxon>Haliscomenobacter</taxon>
    </lineage>
</organism>
<dbReference type="AlphaFoldDB" id="F4KQ28"/>
<protein>
    <submittedName>
        <fullName evidence="5">Thioesterase superfamily protein</fullName>
    </submittedName>
</protein>
<comment type="similarity">
    <text evidence="1">Belongs to the acyl coenzyme A hydrolase family.</text>
</comment>
<dbReference type="RefSeq" id="WP_013768709.1">
    <property type="nucleotide sequence ID" value="NC_015510.1"/>
</dbReference>
<dbReference type="eggNOG" id="COG1607">
    <property type="taxonomic scope" value="Bacteria"/>
</dbReference>
<dbReference type="EMBL" id="CP002691">
    <property type="protein sequence ID" value="AEE54189.1"/>
    <property type="molecule type" value="Genomic_DNA"/>
</dbReference>
<dbReference type="InterPro" id="IPR029069">
    <property type="entry name" value="HotDog_dom_sf"/>
</dbReference>
<dbReference type="PROSITE" id="PS51770">
    <property type="entry name" value="HOTDOG_ACOT"/>
    <property type="match status" value="1"/>
</dbReference>
<gene>
    <name evidence="5" type="ordered locus">Halhy_6370</name>
</gene>
<dbReference type="KEGG" id="hhy:Halhy_6370"/>
<keyword evidence="6" id="KW-1185">Reference proteome</keyword>
<evidence type="ECO:0000313" key="5">
    <source>
        <dbReference type="EMBL" id="AEE54189.1"/>
    </source>
</evidence>